<reference evidence="1 2" key="1">
    <citation type="submission" date="2018-05" db="EMBL/GenBank/DDBJ databases">
        <title>The Hungate 1000. A catalogue of reference genomes from the rumen microbiome.</title>
        <authorList>
            <person name="Kelly W."/>
        </authorList>
    </citation>
    <scope>NUCLEOTIDE SEQUENCE [LARGE SCALE GENOMIC DNA]</scope>
    <source>
        <strain evidence="1 2">NLAE-zl-C242</strain>
    </source>
</reference>
<dbReference type="RefSeq" id="WP_109730606.1">
    <property type="nucleotide sequence ID" value="NZ_BAAACK010000019.1"/>
</dbReference>
<evidence type="ECO:0000313" key="2">
    <source>
        <dbReference type="Proteomes" id="UP000245845"/>
    </source>
</evidence>
<accession>A0A2Y9BC01</accession>
<gene>
    <name evidence="1" type="ORF">A8806_10425</name>
</gene>
<sequence>MEKKIKIELDNRYKNISDAMPEVIDYLTQQGYECNIKLLGSNPIVEINKVEYGARISQRILGPLPPQIIILEEK</sequence>
<organism evidence="1 2">
    <name type="scientific">Faecalicatena orotica</name>
    <dbReference type="NCBI Taxonomy" id="1544"/>
    <lineage>
        <taxon>Bacteria</taxon>
        <taxon>Bacillati</taxon>
        <taxon>Bacillota</taxon>
        <taxon>Clostridia</taxon>
        <taxon>Lachnospirales</taxon>
        <taxon>Lachnospiraceae</taxon>
        <taxon>Faecalicatena</taxon>
    </lineage>
</organism>
<keyword evidence="2" id="KW-1185">Reference proteome</keyword>
<name>A0A2Y9BC01_9FIRM</name>
<evidence type="ECO:0000313" key="1">
    <source>
        <dbReference type="EMBL" id="PWJ30162.1"/>
    </source>
</evidence>
<comment type="caution">
    <text evidence="1">The sequence shown here is derived from an EMBL/GenBank/DDBJ whole genome shotgun (WGS) entry which is preliminary data.</text>
</comment>
<dbReference type="Proteomes" id="UP000245845">
    <property type="component" value="Unassembled WGS sequence"/>
</dbReference>
<protein>
    <submittedName>
        <fullName evidence="1">Uncharacterized protein</fullName>
    </submittedName>
</protein>
<dbReference type="EMBL" id="QGDL01000004">
    <property type="protein sequence ID" value="PWJ30162.1"/>
    <property type="molecule type" value="Genomic_DNA"/>
</dbReference>
<proteinExistence type="predicted"/>
<dbReference type="AlphaFoldDB" id="A0A2Y9BC01"/>